<dbReference type="AlphaFoldDB" id="A0A4S4MMP5"/>
<dbReference type="PANTHER" id="PTHR31836:SF24">
    <property type="entry name" value="RLPA-LIKE PROTEIN DOUBLE-PSI BETA-BARREL DOMAIN-CONTAINING PROTEIN"/>
    <property type="match status" value="1"/>
</dbReference>
<proteinExistence type="predicted"/>
<dbReference type="OrthoDB" id="406505at2759"/>
<dbReference type="InterPro" id="IPR036908">
    <property type="entry name" value="RlpA-like_sf"/>
</dbReference>
<reference evidence="4 5" key="1">
    <citation type="submission" date="2019-02" db="EMBL/GenBank/DDBJ databases">
        <title>Genome sequencing of the rare red list fungi Antrodiella citrinella (Flaviporus citrinellus).</title>
        <authorList>
            <person name="Buettner E."/>
            <person name="Kellner H."/>
        </authorList>
    </citation>
    <scope>NUCLEOTIDE SEQUENCE [LARGE SCALE GENOMIC DNA]</scope>
    <source>
        <strain evidence="4 5">DSM 108506</strain>
    </source>
</reference>
<gene>
    <name evidence="4" type="ORF">EUX98_g7725</name>
</gene>
<evidence type="ECO:0000313" key="4">
    <source>
        <dbReference type="EMBL" id="THH26468.1"/>
    </source>
</evidence>
<evidence type="ECO:0000256" key="3">
    <source>
        <dbReference type="SAM" id="SignalP"/>
    </source>
</evidence>
<organism evidence="4 5">
    <name type="scientific">Antrodiella citrinella</name>
    <dbReference type="NCBI Taxonomy" id="2447956"/>
    <lineage>
        <taxon>Eukaryota</taxon>
        <taxon>Fungi</taxon>
        <taxon>Dikarya</taxon>
        <taxon>Basidiomycota</taxon>
        <taxon>Agaricomycotina</taxon>
        <taxon>Agaricomycetes</taxon>
        <taxon>Polyporales</taxon>
        <taxon>Steccherinaceae</taxon>
        <taxon>Antrodiella</taxon>
    </lineage>
</organism>
<dbReference type="Gene3D" id="2.40.40.10">
    <property type="entry name" value="RlpA-like domain"/>
    <property type="match status" value="1"/>
</dbReference>
<feature type="compositionally biased region" description="Low complexity" evidence="2">
    <location>
        <begin position="181"/>
        <end position="198"/>
    </location>
</feature>
<dbReference type="PANTHER" id="PTHR31836">
    <property type="match status" value="1"/>
</dbReference>
<sequence length="305" mass="30946">MFTLIALATLALSAVSVNGLAIPREIKPATYSEGYLENYQVYHERYMALDCEDQHNTSFFTSCCHPLLATESLEKDRPAECNPANLPVCESDSPAPTSSDAPAPSSSVAPVHSSSVVPPPSSSAAPSTHAAPASSTHAPAPSPAAAENVGAEPPKVTSSAAPSSSPAPPKSTPPPPPPAPTTTKAAPPATTKAAAPASGNSVNTGGFGTFFYQNGVAGACGKVNPDTAAIVAIDQDRYGNSGNASPLCGQQVLITNTNNGKTVVAVVADDCPTCTNANSIDMSVGAFTQIATEEEGEVPISWVFL</sequence>
<dbReference type="CDD" id="cd22191">
    <property type="entry name" value="DPBB_RlpA_EXP_N-like"/>
    <property type="match status" value="1"/>
</dbReference>
<dbReference type="InterPro" id="IPR051477">
    <property type="entry name" value="Expansin_CellWall"/>
</dbReference>
<feature type="region of interest" description="Disordered" evidence="2">
    <location>
        <begin position="91"/>
        <end position="200"/>
    </location>
</feature>
<accession>A0A4S4MMP5</accession>
<evidence type="ECO:0000256" key="2">
    <source>
        <dbReference type="SAM" id="MobiDB-lite"/>
    </source>
</evidence>
<feature type="signal peptide" evidence="3">
    <location>
        <begin position="1"/>
        <end position="19"/>
    </location>
</feature>
<evidence type="ECO:0008006" key="6">
    <source>
        <dbReference type="Google" id="ProtNLM"/>
    </source>
</evidence>
<name>A0A4S4MMP5_9APHY</name>
<keyword evidence="5" id="KW-1185">Reference proteome</keyword>
<feature type="compositionally biased region" description="Pro residues" evidence="2">
    <location>
        <begin position="165"/>
        <end position="180"/>
    </location>
</feature>
<dbReference type="Proteomes" id="UP000308730">
    <property type="component" value="Unassembled WGS sequence"/>
</dbReference>
<feature type="chain" id="PRO_5020187342" description="RlpA-like protein double-psi beta-barrel domain-containing protein" evidence="3">
    <location>
        <begin position="20"/>
        <end position="305"/>
    </location>
</feature>
<feature type="compositionally biased region" description="Low complexity" evidence="2">
    <location>
        <begin position="91"/>
        <end position="146"/>
    </location>
</feature>
<evidence type="ECO:0000256" key="1">
    <source>
        <dbReference type="ARBA" id="ARBA00022729"/>
    </source>
</evidence>
<keyword evidence="1 3" id="KW-0732">Signal</keyword>
<comment type="caution">
    <text evidence="4">The sequence shown here is derived from an EMBL/GenBank/DDBJ whole genome shotgun (WGS) entry which is preliminary data.</text>
</comment>
<protein>
    <recommendedName>
        <fullName evidence="6">RlpA-like protein double-psi beta-barrel domain-containing protein</fullName>
    </recommendedName>
</protein>
<evidence type="ECO:0000313" key="5">
    <source>
        <dbReference type="Proteomes" id="UP000308730"/>
    </source>
</evidence>
<dbReference type="SUPFAM" id="SSF50685">
    <property type="entry name" value="Barwin-like endoglucanases"/>
    <property type="match status" value="1"/>
</dbReference>
<dbReference type="EMBL" id="SGPM01000345">
    <property type="protein sequence ID" value="THH26468.1"/>
    <property type="molecule type" value="Genomic_DNA"/>
</dbReference>
<feature type="compositionally biased region" description="Low complexity" evidence="2">
    <location>
        <begin position="153"/>
        <end position="164"/>
    </location>
</feature>